<evidence type="ECO:0000256" key="7">
    <source>
        <dbReference type="ARBA" id="ARBA00023136"/>
    </source>
</evidence>
<dbReference type="PROSITE" id="PS50929">
    <property type="entry name" value="ABC_TM1F"/>
    <property type="match status" value="1"/>
</dbReference>
<feature type="transmembrane region" description="Helical" evidence="8">
    <location>
        <begin position="24"/>
        <end position="50"/>
    </location>
</feature>
<name>A0A0U5EPW6_9BACT</name>
<gene>
    <name evidence="11" type="ORF">PNK_0516</name>
</gene>
<evidence type="ECO:0000256" key="5">
    <source>
        <dbReference type="ARBA" id="ARBA00022840"/>
    </source>
</evidence>
<dbReference type="GO" id="GO:0015421">
    <property type="term" value="F:ABC-type oligopeptide transporter activity"/>
    <property type="evidence" value="ECO:0007669"/>
    <property type="project" value="TreeGrafter"/>
</dbReference>
<dbReference type="AlphaFoldDB" id="A0A0U5EPW6"/>
<dbReference type="EC" id="3.6.3.-" evidence="11"/>
<dbReference type="EMBL" id="LN879502">
    <property type="protein sequence ID" value="CUI16144.1"/>
    <property type="molecule type" value="Genomic_DNA"/>
</dbReference>
<dbReference type="SUPFAM" id="SSF52540">
    <property type="entry name" value="P-loop containing nucleoside triphosphate hydrolases"/>
    <property type="match status" value="1"/>
</dbReference>
<dbReference type="InterPro" id="IPR036640">
    <property type="entry name" value="ABC1_TM_sf"/>
</dbReference>
<dbReference type="SUPFAM" id="SSF90123">
    <property type="entry name" value="ABC transporter transmembrane region"/>
    <property type="match status" value="1"/>
</dbReference>
<dbReference type="InterPro" id="IPR003439">
    <property type="entry name" value="ABC_transporter-like_ATP-bd"/>
</dbReference>
<dbReference type="InParanoid" id="A0A0U5EPW6"/>
<feature type="domain" description="ABC transmembrane type-1" evidence="10">
    <location>
        <begin position="43"/>
        <end position="301"/>
    </location>
</feature>
<dbReference type="PROSITE" id="PS50893">
    <property type="entry name" value="ABC_TRANSPORTER_2"/>
    <property type="match status" value="1"/>
</dbReference>
<keyword evidence="2" id="KW-0813">Transport</keyword>
<accession>A0A0U5EPW6</accession>
<feature type="domain" description="ABC transporter" evidence="9">
    <location>
        <begin position="348"/>
        <end position="582"/>
    </location>
</feature>
<evidence type="ECO:0000313" key="12">
    <source>
        <dbReference type="Proteomes" id="UP000069902"/>
    </source>
</evidence>
<feature type="transmembrane region" description="Helical" evidence="8">
    <location>
        <begin position="70"/>
        <end position="96"/>
    </location>
</feature>
<dbReference type="InterPro" id="IPR003593">
    <property type="entry name" value="AAA+_ATPase"/>
</dbReference>
<evidence type="ECO:0000256" key="6">
    <source>
        <dbReference type="ARBA" id="ARBA00022989"/>
    </source>
</evidence>
<evidence type="ECO:0000256" key="2">
    <source>
        <dbReference type="ARBA" id="ARBA00022448"/>
    </source>
</evidence>
<dbReference type="Pfam" id="PF00664">
    <property type="entry name" value="ABC_membrane"/>
    <property type="match status" value="1"/>
</dbReference>
<dbReference type="STRING" id="389348.PNK_0516"/>
<dbReference type="PATRIC" id="fig|389348.3.peg.568"/>
<feature type="transmembrane region" description="Helical" evidence="8">
    <location>
        <begin position="256"/>
        <end position="276"/>
    </location>
</feature>
<organism evidence="11 12">
    <name type="scientific">Candidatus Protochlamydia naegleriophila</name>
    <dbReference type="NCBI Taxonomy" id="389348"/>
    <lineage>
        <taxon>Bacteria</taxon>
        <taxon>Pseudomonadati</taxon>
        <taxon>Chlamydiota</taxon>
        <taxon>Chlamydiia</taxon>
        <taxon>Parachlamydiales</taxon>
        <taxon>Parachlamydiaceae</taxon>
        <taxon>Candidatus Protochlamydia</taxon>
    </lineage>
</organism>
<keyword evidence="3 8" id="KW-0812">Transmembrane</keyword>
<dbReference type="PROSITE" id="PS00211">
    <property type="entry name" value="ABC_TRANSPORTER_1"/>
    <property type="match status" value="1"/>
</dbReference>
<dbReference type="Gene3D" id="1.20.1560.10">
    <property type="entry name" value="ABC transporter type 1, transmembrane domain"/>
    <property type="match status" value="1"/>
</dbReference>
<protein>
    <submittedName>
        <fullName evidence="11">Putative ABC transporter, ATPase and permease components</fullName>
        <ecNumber evidence="11">3.6.3.-</ecNumber>
    </submittedName>
</protein>
<dbReference type="RefSeq" id="WP_051981870.1">
    <property type="nucleotide sequence ID" value="NZ_LN879502.1"/>
</dbReference>
<dbReference type="FunFam" id="3.40.50.300:FF:000287">
    <property type="entry name" value="Multidrug ABC transporter ATP-binding protein"/>
    <property type="match status" value="1"/>
</dbReference>
<keyword evidence="7 8" id="KW-0472">Membrane</keyword>
<evidence type="ECO:0000256" key="4">
    <source>
        <dbReference type="ARBA" id="ARBA00022741"/>
    </source>
</evidence>
<reference evidence="12" key="1">
    <citation type="submission" date="2015-09" db="EMBL/GenBank/DDBJ databases">
        <authorList>
            <person name="Bertelli C."/>
        </authorList>
    </citation>
    <scope>NUCLEOTIDE SEQUENCE [LARGE SCALE GENOMIC DNA]</scope>
    <source>
        <strain evidence="12">KNic</strain>
    </source>
</reference>
<dbReference type="InterPro" id="IPR039421">
    <property type="entry name" value="Type_1_exporter"/>
</dbReference>
<evidence type="ECO:0000259" key="9">
    <source>
        <dbReference type="PROSITE" id="PS50893"/>
    </source>
</evidence>
<dbReference type="Proteomes" id="UP000069902">
    <property type="component" value="Chromosome cPNK"/>
</dbReference>
<dbReference type="GO" id="GO:0016887">
    <property type="term" value="F:ATP hydrolysis activity"/>
    <property type="evidence" value="ECO:0007669"/>
    <property type="project" value="InterPro"/>
</dbReference>
<dbReference type="InterPro" id="IPR017871">
    <property type="entry name" value="ABC_transporter-like_CS"/>
</dbReference>
<dbReference type="InterPro" id="IPR011527">
    <property type="entry name" value="ABC1_TM_dom"/>
</dbReference>
<evidence type="ECO:0000313" key="11">
    <source>
        <dbReference type="EMBL" id="CUI16144.1"/>
    </source>
</evidence>
<keyword evidence="6 8" id="KW-1133">Transmembrane helix</keyword>
<feature type="transmembrane region" description="Helical" evidence="8">
    <location>
        <begin position="169"/>
        <end position="188"/>
    </location>
</feature>
<evidence type="ECO:0000256" key="8">
    <source>
        <dbReference type="SAM" id="Phobius"/>
    </source>
</evidence>
<dbReference type="GO" id="GO:0005524">
    <property type="term" value="F:ATP binding"/>
    <property type="evidence" value="ECO:0007669"/>
    <property type="project" value="UniProtKB-KW"/>
</dbReference>
<comment type="subcellular location">
    <subcellularLocation>
        <location evidence="1">Cell membrane</location>
        <topology evidence="1">Multi-pass membrane protein</topology>
    </subcellularLocation>
</comment>
<evidence type="ECO:0000256" key="1">
    <source>
        <dbReference type="ARBA" id="ARBA00004651"/>
    </source>
</evidence>
<dbReference type="PANTHER" id="PTHR43394:SF1">
    <property type="entry name" value="ATP-BINDING CASSETTE SUB-FAMILY B MEMBER 10, MITOCHONDRIAL"/>
    <property type="match status" value="1"/>
</dbReference>
<feature type="transmembrane region" description="Helical" evidence="8">
    <location>
        <begin position="141"/>
        <end position="163"/>
    </location>
</feature>
<dbReference type="Gene3D" id="3.40.50.300">
    <property type="entry name" value="P-loop containing nucleotide triphosphate hydrolases"/>
    <property type="match status" value="1"/>
</dbReference>
<dbReference type="KEGG" id="pnl:PNK_0516"/>
<dbReference type="Pfam" id="PF00005">
    <property type="entry name" value="ABC_tran"/>
    <property type="match status" value="1"/>
</dbReference>
<feature type="transmembrane region" description="Helical" evidence="8">
    <location>
        <begin position="288"/>
        <end position="307"/>
    </location>
</feature>
<keyword evidence="11" id="KW-0378">Hydrolase</keyword>
<dbReference type="SMART" id="SM00382">
    <property type="entry name" value="AAA"/>
    <property type="match status" value="1"/>
</dbReference>
<dbReference type="InterPro" id="IPR027417">
    <property type="entry name" value="P-loop_NTPase"/>
</dbReference>
<dbReference type="GO" id="GO:0005886">
    <property type="term" value="C:plasma membrane"/>
    <property type="evidence" value="ECO:0007669"/>
    <property type="project" value="UniProtKB-SubCell"/>
</dbReference>
<keyword evidence="4" id="KW-0547">Nucleotide-binding</keyword>
<dbReference type="PANTHER" id="PTHR43394">
    <property type="entry name" value="ATP-DEPENDENT PERMEASE MDL1, MITOCHONDRIAL"/>
    <property type="match status" value="1"/>
</dbReference>
<keyword evidence="5" id="KW-0067">ATP-binding</keyword>
<proteinExistence type="predicted"/>
<sequence>MHPTTLPKTLFAFFWFFLKKQWKWLLFIQLFSFAWSIDHTLWPYVIMTLIDTITNFTGPPGDVWQALAKPIIMGISLWLTVEISFRLAGFLTAYIVPKIEADVRMSMFNYVLQHSHYYFSNHMAGSIANKIADMPLSMTRLLLQVMQLFLPVALALIISTVLFAQINPFFALILMAWVAIHLSICMAFSKQCDHYSNVHAESRSILSGKIVDSLSNNANMRLFARSKFESRYLSFFQKDELQKHWQSLFYMEKMKIALGIACFLGACIALNWYMLYSWQKGELTAGEVVFIFNTTWNITMMAWLAGLELPQIFKEIGICKQALTVIQDPHDIVDAPDAKPLKVTNGEIIFDNVTFRYQKNQKLFQNKNITLHAGQKVGLVGFSGSGKTTFINLILRNYDIESGRILIDEQNIAKVTQDSLREQISIIPQEPTLFHRSLMDNIRYGRPDATDAEVIEASIQAHCHEFIQKMPEKYQSLVGERGTKLSGGQRQRIAIARAILKDAPILILDEATSALDSVTEKDIQEGLDILMKGHTTLVIAHRLSTLSGMDRILVFKDGRIVEDGTHEELIQSNHHYAHMWEMQAGGFLLEDDDLTEEEEEPEIDPSLV</sequence>
<evidence type="ECO:0000256" key="3">
    <source>
        <dbReference type="ARBA" id="ARBA00022692"/>
    </source>
</evidence>
<evidence type="ECO:0000259" key="10">
    <source>
        <dbReference type="PROSITE" id="PS50929"/>
    </source>
</evidence>
<keyword evidence="12" id="KW-1185">Reference proteome</keyword>